<evidence type="ECO:0000313" key="2">
    <source>
        <dbReference type="Proteomes" id="UP000772566"/>
    </source>
</evidence>
<accession>A0A930YPN3</accession>
<dbReference type="Proteomes" id="UP000772566">
    <property type="component" value="Unassembled WGS sequence"/>
</dbReference>
<reference evidence="1" key="1">
    <citation type="submission" date="2020-04" db="EMBL/GenBank/DDBJ databases">
        <title>Deep metagenomics examines the oral microbiome during advanced dental caries in children, revealing novel taxa and co-occurrences with host molecules.</title>
        <authorList>
            <person name="Baker J.L."/>
            <person name="Morton J.T."/>
            <person name="Dinis M."/>
            <person name="Alvarez R."/>
            <person name="Tran N.C."/>
            <person name="Knight R."/>
            <person name="Edlund A."/>
        </authorList>
    </citation>
    <scope>NUCLEOTIDE SEQUENCE</scope>
    <source>
        <strain evidence="1">JCVI_22A_bin.2</strain>
    </source>
</reference>
<protein>
    <submittedName>
        <fullName evidence="1">Uncharacterized protein</fullName>
    </submittedName>
</protein>
<evidence type="ECO:0000313" key="1">
    <source>
        <dbReference type="EMBL" id="MBF4809238.1"/>
    </source>
</evidence>
<dbReference type="EMBL" id="JABZGT010000162">
    <property type="protein sequence ID" value="MBF4809238.1"/>
    <property type="molecule type" value="Genomic_DNA"/>
</dbReference>
<proteinExistence type="predicted"/>
<organism evidence="1 2">
    <name type="scientific">Lancefieldella parvula</name>
    <dbReference type="NCBI Taxonomy" id="1382"/>
    <lineage>
        <taxon>Bacteria</taxon>
        <taxon>Bacillati</taxon>
        <taxon>Actinomycetota</taxon>
        <taxon>Coriobacteriia</taxon>
        <taxon>Coriobacteriales</taxon>
        <taxon>Atopobiaceae</taxon>
        <taxon>Lancefieldella</taxon>
    </lineage>
</organism>
<dbReference type="AlphaFoldDB" id="A0A930YPN3"/>
<feature type="non-terminal residue" evidence="1">
    <location>
        <position position="1"/>
    </location>
</feature>
<sequence length="50" mass="4831">ALVDGSLPTLIADKDGKAVGGNGTITAATLDGTTLKVTDSTGNTTSVALQ</sequence>
<name>A0A930YPN3_9ACTN</name>
<gene>
    <name evidence="1" type="ORF">HXK23_03330</name>
</gene>
<comment type="caution">
    <text evidence="1">The sequence shown here is derived from an EMBL/GenBank/DDBJ whole genome shotgun (WGS) entry which is preliminary data.</text>
</comment>